<proteinExistence type="predicted"/>
<sequence>MSDTTSADHDRQRHRDGVFFEDWSEWRSLGGWPQYTRHPVGQRPTNMPAYYCRLEESSTLIGGPAFEVSIPLDIRCHHILKSVKGAVMIPRRRGSKAVDIWLVPADQWPEMRAALPLIKQIISGMCAQR</sequence>
<name>A0ABS5R3N7_9HYPH</name>
<evidence type="ECO:0000313" key="2">
    <source>
        <dbReference type="Proteomes" id="UP001166585"/>
    </source>
</evidence>
<dbReference type="RefSeq" id="WP_213754116.1">
    <property type="nucleotide sequence ID" value="NZ_JAHCQH010000014.1"/>
</dbReference>
<comment type="caution">
    <text evidence="1">The sequence shown here is derived from an EMBL/GenBank/DDBJ whole genome shotgun (WGS) entry which is preliminary data.</text>
</comment>
<evidence type="ECO:0000313" key="1">
    <source>
        <dbReference type="EMBL" id="MBS9476259.1"/>
    </source>
</evidence>
<protein>
    <submittedName>
        <fullName evidence="1">Uncharacterized protein</fullName>
    </submittedName>
</protein>
<dbReference type="Proteomes" id="UP001166585">
    <property type="component" value="Unassembled WGS sequence"/>
</dbReference>
<keyword evidence="2" id="KW-1185">Reference proteome</keyword>
<dbReference type="EMBL" id="JAHCQH010000014">
    <property type="protein sequence ID" value="MBS9476259.1"/>
    <property type="molecule type" value="Genomic_DNA"/>
</dbReference>
<reference evidence="1" key="1">
    <citation type="submission" date="2021-05" db="EMBL/GenBank/DDBJ databases">
        <authorList>
            <person name="Sun Q."/>
            <person name="Inoue M."/>
        </authorList>
    </citation>
    <scope>NUCLEOTIDE SEQUENCE</scope>
    <source>
        <strain evidence="1">VKM B-3255</strain>
    </source>
</reference>
<gene>
    <name evidence="1" type="ORF">KIP89_03975</name>
</gene>
<accession>A0ABS5R3N7</accession>
<organism evidence="1 2">
    <name type="scientific">Ancylobacter radicis</name>
    <dbReference type="NCBI Taxonomy" id="2836179"/>
    <lineage>
        <taxon>Bacteria</taxon>
        <taxon>Pseudomonadati</taxon>
        <taxon>Pseudomonadota</taxon>
        <taxon>Alphaproteobacteria</taxon>
        <taxon>Hyphomicrobiales</taxon>
        <taxon>Xanthobacteraceae</taxon>
        <taxon>Ancylobacter</taxon>
    </lineage>
</organism>